<dbReference type="Proteomes" id="UP000316855">
    <property type="component" value="Chromosome"/>
</dbReference>
<accession>A0A517VB76</accession>
<evidence type="ECO:0000256" key="1">
    <source>
        <dbReference type="SAM" id="SignalP"/>
    </source>
</evidence>
<sequence precursor="true">MKPVLVLLILQLLPLQAFAAEDLLYLSGFESDQVGAVPAGWSVFLPKTSPNVKVVAQGAEESNHALKSVRSKSGGLTAITRPFSQPQQRIMIELSFAFSPGAGRSLNLWTFAPEGTDASQLNLCIQKGKLQQYDGRTRSWRVISKDVEPSTDPTDPIWHRLRILVDAKQPGIDFWLSKPGELTLPVSRTGTLHAYRTDLDLAGLALVSGTRLAQDAWYLIDDLEIKGGAQLPSPGKVEPLPEPIALWSGPPIPADLEKIPFVPEMTHQTIHRAEKDGYKFLHGAAIIAHNGVLYANWANSPTNENGPHETLQGRRSEDGGKTWSELEVIGPGFEGPDRHSHGILLKHQGKLWTICSRFGVGKSAKRFPGLRGEAFVLNEKNDRWESKGIVMQNCWPYDEPVRMPDGNLITGGQDQDGLPVVAISHGDDLLHWDTVLIPFPPELSPSFAETTVAVDGKNVRAIIRGGGGTAWVSISQDNGRSWSSARPANLPMPRAKAYLGTLSTGQQYLVSNLKNRDTLVISVSKPGESTLSQMWRIRHGKSEAPRFKGLAKGKQWSYPYAHEYDGKLYVVYSIGKEDCGLSILPITSLQVGSTATDGNAE</sequence>
<keyword evidence="1" id="KW-0732">Signal</keyword>
<dbReference type="PANTHER" id="PTHR43752">
    <property type="entry name" value="BNR/ASP-BOX REPEAT FAMILY PROTEIN"/>
    <property type="match status" value="1"/>
</dbReference>
<reference evidence="3 4" key="1">
    <citation type="submission" date="2019-02" db="EMBL/GenBank/DDBJ databases">
        <title>Deep-cultivation of Planctomycetes and their phenomic and genomic characterization uncovers novel biology.</title>
        <authorList>
            <person name="Wiegand S."/>
            <person name="Jogler M."/>
            <person name="Boedeker C."/>
            <person name="Pinto D."/>
            <person name="Vollmers J."/>
            <person name="Rivas-Marin E."/>
            <person name="Kohn T."/>
            <person name="Peeters S.H."/>
            <person name="Heuer A."/>
            <person name="Rast P."/>
            <person name="Oberbeckmann S."/>
            <person name="Bunk B."/>
            <person name="Jeske O."/>
            <person name="Meyerdierks A."/>
            <person name="Storesund J.E."/>
            <person name="Kallscheuer N."/>
            <person name="Luecker S."/>
            <person name="Lage O.M."/>
            <person name="Pohl T."/>
            <person name="Merkel B.J."/>
            <person name="Hornburger P."/>
            <person name="Mueller R.-W."/>
            <person name="Bruemmer F."/>
            <person name="Labrenz M."/>
            <person name="Spormann A.M."/>
            <person name="Op den Camp H."/>
            <person name="Overmann J."/>
            <person name="Amann R."/>
            <person name="Jetten M.S.M."/>
            <person name="Mascher T."/>
            <person name="Medema M.H."/>
            <person name="Devos D.P."/>
            <person name="Kaster A.-K."/>
            <person name="Ovreas L."/>
            <person name="Rohde M."/>
            <person name="Galperin M.Y."/>
            <person name="Jogler C."/>
        </authorList>
    </citation>
    <scope>NUCLEOTIDE SEQUENCE [LARGE SCALE GENOMIC DNA]</scope>
    <source>
        <strain evidence="3 4">Pan161</strain>
    </source>
</reference>
<dbReference type="EMBL" id="CP036343">
    <property type="protein sequence ID" value="QDT90248.1"/>
    <property type="molecule type" value="Genomic_DNA"/>
</dbReference>
<dbReference type="SUPFAM" id="SSF50939">
    <property type="entry name" value="Sialidases"/>
    <property type="match status" value="1"/>
</dbReference>
<feature type="signal peptide" evidence="1">
    <location>
        <begin position="1"/>
        <end position="19"/>
    </location>
</feature>
<dbReference type="OrthoDB" id="227469at2"/>
<gene>
    <name evidence="3" type="ORF">Pan161_18980</name>
</gene>
<proteinExistence type="predicted"/>
<organism evidence="3 4">
    <name type="scientific">Gimesia algae</name>
    <dbReference type="NCBI Taxonomy" id="2527971"/>
    <lineage>
        <taxon>Bacteria</taxon>
        <taxon>Pseudomonadati</taxon>
        <taxon>Planctomycetota</taxon>
        <taxon>Planctomycetia</taxon>
        <taxon>Planctomycetales</taxon>
        <taxon>Planctomycetaceae</taxon>
        <taxon>Gimesia</taxon>
    </lineage>
</organism>
<dbReference type="RefSeq" id="WP_145226057.1">
    <property type="nucleotide sequence ID" value="NZ_CP036343.1"/>
</dbReference>
<name>A0A517VB76_9PLAN</name>
<evidence type="ECO:0000313" key="3">
    <source>
        <dbReference type="EMBL" id="QDT90248.1"/>
    </source>
</evidence>
<dbReference type="Pfam" id="PF13088">
    <property type="entry name" value="BNR_2"/>
    <property type="match status" value="1"/>
</dbReference>
<dbReference type="KEGG" id="gax:Pan161_18980"/>
<feature type="chain" id="PRO_5021801253" description="Sialidase domain-containing protein" evidence="1">
    <location>
        <begin position="20"/>
        <end position="601"/>
    </location>
</feature>
<dbReference type="PANTHER" id="PTHR43752:SF2">
    <property type="entry name" value="BNR_ASP-BOX REPEAT FAMILY PROTEIN"/>
    <property type="match status" value="1"/>
</dbReference>
<dbReference type="AlphaFoldDB" id="A0A517VB76"/>
<protein>
    <recommendedName>
        <fullName evidence="2">Sialidase domain-containing protein</fullName>
    </recommendedName>
</protein>
<dbReference type="CDD" id="cd15482">
    <property type="entry name" value="Sialidase_non-viral"/>
    <property type="match status" value="1"/>
</dbReference>
<evidence type="ECO:0000259" key="2">
    <source>
        <dbReference type="Pfam" id="PF13088"/>
    </source>
</evidence>
<evidence type="ECO:0000313" key="4">
    <source>
        <dbReference type="Proteomes" id="UP000316855"/>
    </source>
</evidence>
<feature type="domain" description="Sialidase" evidence="2">
    <location>
        <begin position="293"/>
        <end position="569"/>
    </location>
</feature>
<dbReference type="InterPro" id="IPR011040">
    <property type="entry name" value="Sialidase"/>
</dbReference>
<dbReference type="InterPro" id="IPR036278">
    <property type="entry name" value="Sialidase_sf"/>
</dbReference>
<dbReference type="Gene3D" id="2.120.10.10">
    <property type="match status" value="1"/>
</dbReference>
<keyword evidence="4" id="KW-1185">Reference proteome</keyword>